<keyword evidence="7" id="KW-1185">Reference proteome</keyword>
<dbReference type="RefSeq" id="WP_013375107.1">
    <property type="nucleotide sequence ID" value="NC_014623.1"/>
</dbReference>
<dbReference type="Pfam" id="PF13589">
    <property type="entry name" value="HATPase_c_3"/>
    <property type="match status" value="1"/>
</dbReference>
<evidence type="ECO:0000256" key="3">
    <source>
        <dbReference type="ARBA" id="ARBA00022840"/>
    </source>
</evidence>
<dbReference type="OrthoDB" id="9802640at2"/>
<evidence type="ECO:0000313" key="7">
    <source>
        <dbReference type="Proteomes" id="UP000001351"/>
    </source>
</evidence>
<dbReference type="InterPro" id="IPR036890">
    <property type="entry name" value="HATPase_C_sf"/>
</dbReference>
<dbReference type="EMBL" id="CP002271">
    <property type="protein sequence ID" value="ADO70031.1"/>
    <property type="molecule type" value="Genomic_DNA"/>
</dbReference>
<evidence type="ECO:0000256" key="2">
    <source>
        <dbReference type="ARBA" id="ARBA00022741"/>
    </source>
</evidence>
<evidence type="ECO:0000259" key="5">
    <source>
        <dbReference type="Pfam" id="PF24391"/>
    </source>
</evidence>
<dbReference type="InterPro" id="IPR056471">
    <property type="entry name" value="HD-CE"/>
</dbReference>
<dbReference type="GO" id="GO:0005524">
    <property type="term" value="F:ATP binding"/>
    <property type="evidence" value="ECO:0007669"/>
    <property type="project" value="UniProtKB-KW"/>
</dbReference>
<dbReference type="Proteomes" id="UP000001351">
    <property type="component" value="Chromosome"/>
</dbReference>
<dbReference type="GO" id="GO:0016887">
    <property type="term" value="F:ATP hydrolysis activity"/>
    <property type="evidence" value="ECO:0007669"/>
    <property type="project" value="InterPro"/>
</dbReference>
<dbReference type="Pfam" id="PF24391">
    <property type="entry name" value="HD-CE"/>
    <property type="match status" value="1"/>
</dbReference>
<dbReference type="Gene3D" id="3.30.565.10">
    <property type="entry name" value="Histidine kinase-like ATPase, C-terminal domain"/>
    <property type="match status" value="1"/>
</dbReference>
<keyword evidence="4" id="KW-0143">Chaperone</keyword>
<dbReference type="PANTHER" id="PTHR11528">
    <property type="entry name" value="HEAT SHOCK PROTEIN 90 FAMILY MEMBER"/>
    <property type="match status" value="1"/>
</dbReference>
<organism evidence="6 7">
    <name type="scientific">Stigmatella aurantiaca (strain DW4/3-1)</name>
    <dbReference type="NCBI Taxonomy" id="378806"/>
    <lineage>
        <taxon>Bacteria</taxon>
        <taxon>Pseudomonadati</taxon>
        <taxon>Myxococcota</taxon>
        <taxon>Myxococcia</taxon>
        <taxon>Myxococcales</taxon>
        <taxon>Cystobacterineae</taxon>
        <taxon>Archangiaceae</taxon>
        <taxon>Stigmatella</taxon>
    </lineage>
</organism>
<dbReference type="SUPFAM" id="SSF55874">
    <property type="entry name" value="ATPase domain of HSP90 chaperone/DNA topoisomerase II/histidine kinase"/>
    <property type="match status" value="1"/>
</dbReference>
<evidence type="ECO:0000256" key="1">
    <source>
        <dbReference type="ARBA" id="ARBA00008239"/>
    </source>
</evidence>
<name>E3FCA8_STIAD</name>
<dbReference type="InterPro" id="IPR001404">
    <property type="entry name" value="Hsp90_fam"/>
</dbReference>
<protein>
    <submittedName>
        <fullName evidence="6">Aminoacyl-tRNA synthetase, class I:ATP-binding region, ATPase-like protein</fullName>
    </submittedName>
</protein>
<comment type="similarity">
    <text evidence="1">Belongs to the heat shock protein 90 family.</text>
</comment>
<gene>
    <name evidence="6" type="ordered locus">STAUR_2227</name>
</gene>
<dbReference type="GO" id="GO:0051082">
    <property type="term" value="F:unfolded protein binding"/>
    <property type="evidence" value="ECO:0007669"/>
    <property type="project" value="InterPro"/>
</dbReference>
<dbReference type="HOGENOM" id="CLU_016600_0_0_7"/>
<evidence type="ECO:0000313" key="6">
    <source>
        <dbReference type="EMBL" id="ADO70031.1"/>
    </source>
</evidence>
<keyword evidence="2" id="KW-0547">Nucleotide-binding</keyword>
<dbReference type="GO" id="GO:0140662">
    <property type="term" value="F:ATP-dependent protein folding chaperone"/>
    <property type="evidence" value="ECO:0007669"/>
    <property type="project" value="InterPro"/>
</dbReference>
<reference evidence="6 7" key="1">
    <citation type="journal article" date="2011" name="Mol. Biol. Evol.">
        <title>Comparative genomic analysis of fruiting body formation in Myxococcales.</title>
        <authorList>
            <person name="Huntley S."/>
            <person name="Hamann N."/>
            <person name="Wegener-Feldbrugge S."/>
            <person name="Treuner-Lange A."/>
            <person name="Kube M."/>
            <person name="Reinhardt R."/>
            <person name="Klages S."/>
            <person name="Muller R."/>
            <person name="Ronning C.M."/>
            <person name="Nierman W.C."/>
            <person name="Sogaard-Andersen L."/>
        </authorList>
    </citation>
    <scope>NUCLEOTIDE SEQUENCE [LARGE SCALE GENOMIC DNA]</scope>
    <source>
        <strain evidence="6 7">DW4/3-1</strain>
    </source>
</reference>
<dbReference type="AlphaFoldDB" id="E3FCA8"/>
<evidence type="ECO:0000256" key="4">
    <source>
        <dbReference type="ARBA" id="ARBA00023186"/>
    </source>
</evidence>
<accession>E3FCA8</accession>
<feature type="domain" description="HD-CE" evidence="5">
    <location>
        <begin position="66"/>
        <end position="250"/>
    </location>
</feature>
<sequence>MFDCERTQLWKRTLGEREADPDRAAREHLREHLLRLHERAGLAAEQIQKAYPSFGWVRRSDRFEVLWERVDLMLGPAYPLTAAEAFVLGSALLVQELGVGLAGMPGGEAVLRETQEWKDALAARIHQETDRAPTPAELKNPAEEYILLSMDDALHLLALKHAQRLALFSWKGPRGEELHLLEDEGLRRHYGALVGEVAQSHAWDASEVGRVFSGRQLAAPPFAPADWTVDALKVAAALRAARTLLIEERRRRLSRPTLVQDRLLYTSVEPFLRGEAEVFWTCFEALRAIDRELRDVDTLLLSSGRPRLNARGVVDADDASRLSIHLKTEDWTPVDARVHVSDVPGLLAQIGGAALYRKDPSVPLRELIQNAADAVRARRVLANLEGDWGTITVRVGRDAHGRWIEVSDTGLGMTERVLTRHLLDVGKSYWMSGEMRRDHPGLAASGFHPTGRFGVGFFSVFMWGDRLRVTSRPFQEQRTHVLEVDNGLGAHPILRPAQPGEQLPEGGSQIRVWLAREQDWEQMLLDRSDQWDHWSEAEERIAFSELLGRVCPTLDVTLQLEERPGHAVTIIKANDWLTLESTRLLRRIGNTTRGVNTALMEFLAPMVRPVVAENGQCVGRICIASGAMQRWAGLSVLTAGGMRARYSREFTGALLATTDVATRDDAEPLAMREDLARWASEQARLWEKYQLNFEGYELHKRLDIGLAVLSCGGEPGELPMGYRAGTALTLGTLQEFVADRDEVTLVDGSERAMRKFSEIVVVPCHEAGHSAAGRLLAHLPELIGVYLAKAWGVSIQEVVENVQISEKEWSASDGRKRRTWVFQRPETPRFH</sequence>
<dbReference type="eggNOG" id="COG0326">
    <property type="taxonomic scope" value="Bacteria"/>
</dbReference>
<keyword evidence="3" id="KW-0067">ATP-binding</keyword>
<dbReference type="KEGG" id="sur:STAUR_2227"/>
<dbReference type="STRING" id="378806.STAUR_2227"/>
<dbReference type="InterPro" id="IPR020575">
    <property type="entry name" value="Hsp90_N"/>
</dbReference>
<proteinExistence type="inferred from homology"/>
<dbReference type="PRINTS" id="PR00775">
    <property type="entry name" value="HEATSHOCK90"/>
</dbReference>